<sequence length="192" mass="21891">MRTFVLFIAFGFCRQVQAGFFEPIITVDQLDINKYLGRWYEISSSMIPKLTFQKNLVCTTATYSLQSDGSIKVFNAGRISKPTGVANNATGKAVVVRNGTLLVTFPQSINFFNANYFVVKLGNPTFGTQGLYEYAIVTTPFRLTAWVLARNPQSFFANYQKEVKDYLKYNGYNWFWNKPTPTVQTQDCIYPE</sequence>
<keyword evidence="4" id="KW-1185">Reference proteome</keyword>
<evidence type="ECO:0000256" key="1">
    <source>
        <dbReference type="ARBA" id="ARBA00006889"/>
    </source>
</evidence>
<evidence type="ECO:0000256" key="2">
    <source>
        <dbReference type="PIRNR" id="PIRNR036893"/>
    </source>
</evidence>
<reference evidence="5" key="1">
    <citation type="submission" date="2025-08" db="UniProtKB">
        <authorList>
            <consortium name="RefSeq"/>
        </authorList>
    </citation>
    <scope>IDENTIFICATION</scope>
</reference>
<keyword evidence="2" id="KW-0732">Signal</keyword>
<evidence type="ECO:0000313" key="4">
    <source>
        <dbReference type="Proteomes" id="UP001652625"/>
    </source>
</evidence>
<dbReference type="RefSeq" id="XP_065651717.1">
    <property type="nucleotide sequence ID" value="XM_065795645.1"/>
</dbReference>
<dbReference type="CDD" id="cd19438">
    <property type="entry name" value="lipocalin_Blc-like"/>
    <property type="match status" value="1"/>
</dbReference>
<dbReference type="InterPro" id="IPR022271">
    <property type="entry name" value="Lipocalin_ApoD"/>
</dbReference>
<gene>
    <name evidence="5" type="primary">LOC100208567</name>
</gene>
<dbReference type="PANTHER" id="PTHR10612:SF34">
    <property type="entry name" value="APOLIPOPROTEIN D"/>
    <property type="match status" value="1"/>
</dbReference>
<dbReference type="PANTHER" id="PTHR10612">
    <property type="entry name" value="APOLIPOPROTEIN D"/>
    <property type="match status" value="1"/>
</dbReference>
<accession>A0ABM4BRD3</accession>
<protein>
    <submittedName>
        <fullName evidence="5">Outer membrane lipoprotein Blc isoform X2</fullName>
    </submittedName>
</protein>
<proteinExistence type="inferred from homology"/>
<dbReference type="InterPro" id="IPR047202">
    <property type="entry name" value="Lipocalin_Blc-like_dom"/>
</dbReference>
<evidence type="ECO:0000313" key="5">
    <source>
        <dbReference type="RefSeq" id="XP_065651717.1"/>
    </source>
</evidence>
<evidence type="ECO:0000259" key="3">
    <source>
        <dbReference type="Pfam" id="PF08212"/>
    </source>
</evidence>
<dbReference type="Gene3D" id="2.40.128.20">
    <property type="match status" value="1"/>
</dbReference>
<keyword evidence="5" id="KW-0449">Lipoprotein</keyword>
<feature type="domain" description="Lipocalin/cytosolic fatty-acid binding" evidence="3">
    <location>
        <begin position="30"/>
        <end position="172"/>
    </location>
</feature>
<dbReference type="PIRSF" id="PIRSF036893">
    <property type="entry name" value="Lipocalin_ApoD"/>
    <property type="match status" value="1"/>
</dbReference>
<dbReference type="InterPro" id="IPR012674">
    <property type="entry name" value="Calycin"/>
</dbReference>
<comment type="similarity">
    <text evidence="1 2">Belongs to the calycin superfamily. Lipocalin family.</text>
</comment>
<dbReference type="Pfam" id="PF08212">
    <property type="entry name" value="Lipocalin_2"/>
    <property type="match status" value="1"/>
</dbReference>
<dbReference type="GeneID" id="100208567"/>
<dbReference type="InterPro" id="IPR022272">
    <property type="entry name" value="Lipocalin_CS"/>
</dbReference>
<dbReference type="SUPFAM" id="SSF50814">
    <property type="entry name" value="Lipocalins"/>
    <property type="match status" value="1"/>
</dbReference>
<feature type="signal peptide" evidence="2">
    <location>
        <begin position="1"/>
        <end position="18"/>
    </location>
</feature>
<dbReference type="PROSITE" id="PS00213">
    <property type="entry name" value="LIPOCALIN"/>
    <property type="match status" value="1"/>
</dbReference>
<feature type="chain" id="PRO_5045014634" evidence="2">
    <location>
        <begin position="19"/>
        <end position="192"/>
    </location>
</feature>
<name>A0ABM4BRD3_HYDVU</name>
<organism evidence="4 5">
    <name type="scientific">Hydra vulgaris</name>
    <name type="common">Hydra</name>
    <name type="synonym">Hydra attenuata</name>
    <dbReference type="NCBI Taxonomy" id="6087"/>
    <lineage>
        <taxon>Eukaryota</taxon>
        <taxon>Metazoa</taxon>
        <taxon>Cnidaria</taxon>
        <taxon>Hydrozoa</taxon>
        <taxon>Hydroidolina</taxon>
        <taxon>Anthoathecata</taxon>
        <taxon>Aplanulata</taxon>
        <taxon>Hydridae</taxon>
        <taxon>Hydra</taxon>
    </lineage>
</organism>
<dbReference type="Proteomes" id="UP001652625">
    <property type="component" value="Chromosome 04"/>
</dbReference>
<dbReference type="InterPro" id="IPR000566">
    <property type="entry name" value="Lipocln_cytosolic_FA-bd_dom"/>
</dbReference>